<comment type="caution">
    <text evidence="1">The sequence shown here is derived from an EMBL/GenBank/DDBJ whole genome shotgun (WGS) entry which is preliminary data.</text>
</comment>
<name>A0ABS7BWK9_9BACL</name>
<accession>A0ABS7BWK9</accession>
<dbReference type="EMBL" id="JAHZIK010000035">
    <property type="protein sequence ID" value="MBW7453042.1"/>
    <property type="molecule type" value="Genomic_DNA"/>
</dbReference>
<dbReference type="RefSeq" id="WP_210046256.1">
    <property type="nucleotide sequence ID" value="NZ_JBHLVU010000076.1"/>
</dbReference>
<sequence length="95" mass="10909">MLDLVKQFIEKLIAGFDKTITIESEVMYGNSKLEYALSTEHYMASISVLSDFTYDFFAMEIISGEDPLLLNMKQFDSIENLFTELTKDIISFSDL</sequence>
<evidence type="ECO:0000313" key="2">
    <source>
        <dbReference type="Proteomes" id="UP001519887"/>
    </source>
</evidence>
<dbReference type="Proteomes" id="UP001519887">
    <property type="component" value="Unassembled WGS sequence"/>
</dbReference>
<evidence type="ECO:0008006" key="3">
    <source>
        <dbReference type="Google" id="ProtNLM"/>
    </source>
</evidence>
<evidence type="ECO:0000313" key="1">
    <source>
        <dbReference type="EMBL" id="MBW7453042.1"/>
    </source>
</evidence>
<proteinExistence type="predicted"/>
<protein>
    <recommendedName>
        <fullName evidence="3">Acyl carrier protein</fullName>
    </recommendedName>
</protein>
<gene>
    <name evidence="1" type="ORF">K0U00_03165</name>
</gene>
<reference evidence="1 2" key="1">
    <citation type="submission" date="2021-07" db="EMBL/GenBank/DDBJ databases">
        <title>Paenibacillus radiodurans sp. nov., isolated from the southeastern edge of Tengger Desert.</title>
        <authorList>
            <person name="Zhang G."/>
        </authorList>
    </citation>
    <scope>NUCLEOTIDE SEQUENCE [LARGE SCALE GENOMIC DNA]</scope>
    <source>
        <strain evidence="1 2">CCM 7311</strain>
    </source>
</reference>
<keyword evidence="2" id="KW-1185">Reference proteome</keyword>
<organism evidence="1 2">
    <name type="scientific">Paenibacillus sepulcri</name>
    <dbReference type="NCBI Taxonomy" id="359917"/>
    <lineage>
        <taxon>Bacteria</taxon>
        <taxon>Bacillati</taxon>
        <taxon>Bacillota</taxon>
        <taxon>Bacilli</taxon>
        <taxon>Bacillales</taxon>
        <taxon>Paenibacillaceae</taxon>
        <taxon>Paenibacillus</taxon>
    </lineage>
</organism>